<dbReference type="AlphaFoldDB" id="A0A060ZCU7"/>
<reference evidence="2 3" key="2">
    <citation type="submission" date="2021-03" db="EMBL/GenBank/DDBJ databases">
        <title>Genomic Encyclopedia of Type Strains, Phase IV (KMG-IV): sequencing the most valuable type-strain genomes for metagenomic binning, comparative biology and taxonomic classification.</title>
        <authorList>
            <person name="Goeker M."/>
        </authorList>
    </citation>
    <scope>NUCLEOTIDE SEQUENCE [LARGE SCALE GENOMIC DNA]</scope>
    <source>
        <strain evidence="2 3">DSM 41954</strain>
    </source>
</reference>
<evidence type="ECO:0000313" key="2">
    <source>
        <dbReference type="EMBL" id="MBP2066992.1"/>
    </source>
</evidence>
<name>A0A060ZCU7_9ACTN</name>
<dbReference type="Proteomes" id="UP000756710">
    <property type="component" value="Unassembled WGS sequence"/>
</dbReference>
<organism evidence="1">
    <name type="scientific">Streptomyces iranensis</name>
    <dbReference type="NCBI Taxonomy" id="576784"/>
    <lineage>
        <taxon>Bacteria</taxon>
        <taxon>Bacillati</taxon>
        <taxon>Actinomycetota</taxon>
        <taxon>Actinomycetes</taxon>
        <taxon>Kitasatosporales</taxon>
        <taxon>Streptomycetaceae</taxon>
        <taxon>Streptomyces</taxon>
        <taxon>Streptomyces violaceusniger group</taxon>
    </lineage>
</organism>
<reference evidence="1" key="1">
    <citation type="submission" date="2014-05" db="EMBL/GenBank/DDBJ databases">
        <authorList>
            <person name="Horn Fabian"/>
        </authorList>
    </citation>
    <scope>NUCLEOTIDE SEQUENCE</scope>
</reference>
<evidence type="ECO:0000313" key="1">
    <source>
        <dbReference type="EMBL" id="CDR02454.1"/>
    </source>
</evidence>
<protein>
    <submittedName>
        <fullName evidence="1">Uncharacterized protein</fullName>
    </submittedName>
</protein>
<sequence length="39" mass="4048">MREPVGVPLVEMLDGKLTQGLSGLRATGDTQQPLVLLGG</sequence>
<accession>A0A060ZCU7</accession>
<gene>
    <name evidence="2" type="ORF">J2Z30_008058</name>
    <name evidence="1" type="ORF">SIRAN776</name>
</gene>
<dbReference type="EMBL" id="JAGGLR010000028">
    <property type="protein sequence ID" value="MBP2066992.1"/>
    <property type="molecule type" value="Genomic_DNA"/>
</dbReference>
<keyword evidence="3" id="KW-1185">Reference proteome</keyword>
<proteinExistence type="predicted"/>
<evidence type="ECO:0000313" key="3">
    <source>
        <dbReference type="Proteomes" id="UP000756710"/>
    </source>
</evidence>
<dbReference type="HOGENOM" id="CLU_3317716_0_0_11"/>
<dbReference type="PATRIC" id="fig|576784.4.peg.670"/>
<dbReference type="EMBL" id="LK022848">
    <property type="protein sequence ID" value="CDR02454.1"/>
    <property type="molecule type" value="Genomic_DNA"/>
</dbReference>